<evidence type="ECO:0000313" key="2">
    <source>
        <dbReference type="Proteomes" id="UP000000292"/>
    </source>
</evidence>
<dbReference type="KEGG" id="aad:TC41_2424"/>
<dbReference type="PATRIC" id="fig|1048834.4.peg.2294"/>
<sequence length="50" mass="5604">MNLSTARRNCGRKKTALLVDLLTTFQERLSDEAVERLVTAVADVLRDEKG</sequence>
<protein>
    <submittedName>
        <fullName evidence="1">Uncharacterized protein</fullName>
    </submittedName>
</protein>
<evidence type="ECO:0000313" key="1">
    <source>
        <dbReference type="EMBL" id="AEJ44324.1"/>
    </source>
</evidence>
<name>F8IGP4_ALIAT</name>
<reference evidence="1 2" key="1">
    <citation type="journal article" date="2011" name="J. Bacteriol.">
        <title>Complete Genome Sequence of Alicyclobacillus acidocaldarius Strain Tc-4-1.</title>
        <authorList>
            <person name="Chen Y."/>
            <person name="He Y."/>
            <person name="Zhang B."/>
            <person name="Yang J."/>
            <person name="Li W."/>
            <person name="Dong Z."/>
            <person name="Hu S."/>
        </authorList>
    </citation>
    <scope>NUCLEOTIDE SEQUENCE [LARGE SCALE GENOMIC DNA]</scope>
    <source>
        <strain evidence="1 2">Tc-4-1</strain>
    </source>
</reference>
<gene>
    <name evidence="1" type="ordered locus">TC41_2424</name>
</gene>
<dbReference type="HOGENOM" id="CLU_3113801_0_0_9"/>
<reference evidence="2" key="2">
    <citation type="submission" date="2011-06" db="EMBL/GenBank/DDBJ databases">
        <title>The complete genome sequence of Alicyclobacillus acidocaldarius sp. Tc-4-1.</title>
        <authorList>
            <person name="Chen Y."/>
            <person name="He Y."/>
            <person name="Dong Z."/>
            <person name="Hu S."/>
        </authorList>
    </citation>
    <scope>NUCLEOTIDE SEQUENCE [LARGE SCALE GENOMIC DNA]</scope>
    <source>
        <strain evidence="2">Tc-4-1</strain>
    </source>
</reference>
<dbReference type="EMBL" id="CP002902">
    <property type="protein sequence ID" value="AEJ44324.1"/>
    <property type="molecule type" value="Genomic_DNA"/>
</dbReference>
<accession>F8IGP4</accession>
<dbReference type="eggNOG" id="COG3617">
    <property type="taxonomic scope" value="Bacteria"/>
</dbReference>
<organism evidence="1 2">
    <name type="scientific">Alicyclobacillus acidocaldarius (strain Tc-4-1)</name>
    <name type="common">Bacillus acidocaldarius</name>
    <dbReference type="NCBI Taxonomy" id="1048834"/>
    <lineage>
        <taxon>Bacteria</taxon>
        <taxon>Bacillati</taxon>
        <taxon>Bacillota</taxon>
        <taxon>Bacilli</taxon>
        <taxon>Bacillales</taxon>
        <taxon>Alicyclobacillaceae</taxon>
        <taxon>Alicyclobacillus</taxon>
    </lineage>
</organism>
<dbReference type="AlphaFoldDB" id="F8IGP4"/>
<proteinExistence type="predicted"/>
<dbReference type="Proteomes" id="UP000000292">
    <property type="component" value="Chromosome"/>
</dbReference>